<dbReference type="Proteomes" id="UP000317650">
    <property type="component" value="Chromosome 4"/>
</dbReference>
<reference evidence="3 4" key="1">
    <citation type="journal article" date="2019" name="Nat. Plants">
        <title>Genome sequencing of Musa balbisiana reveals subgenome evolution and function divergence in polyploid bananas.</title>
        <authorList>
            <person name="Yao X."/>
        </authorList>
    </citation>
    <scope>NUCLEOTIDE SEQUENCE [LARGE SCALE GENOMIC DNA]</scope>
    <source>
        <strain evidence="4">cv. DH-PKW</strain>
        <tissue evidence="3">Leaves</tissue>
    </source>
</reference>
<accession>A0A4S8KD01</accession>
<gene>
    <name evidence="3" type="ORF">C4D60_Mb04t18270</name>
</gene>
<proteinExistence type="predicted"/>
<dbReference type="AlphaFoldDB" id="A0A4S8KD01"/>
<feature type="region of interest" description="Disordered" evidence="1">
    <location>
        <begin position="1"/>
        <end position="36"/>
    </location>
</feature>
<dbReference type="PANTHER" id="PTHR35297">
    <property type="entry name" value="PROTEIN, PUTATIVE-RELATED"/>
    <property type="match status" value="1"/>
</dbReference>
<keyword evidence="4" id="KW-1185">Reference proteome</keyword>
<evidence type="ECO:0000313" key="3">
    <source>
        <dbReference type="EMBL" id="THU73009.1"/>
    </source>
</evidence>
<keyword evidence="2" id="KW-1133">Transmembrane helix</keyword>
<name>A0A4S8KD01_MUSBA</name>
<evidence type="ECO:0000256" key="1">
    <source>
        <dbReference type="SAM" id="MobiDB-lite"/>
    </source>
</evidence>
<keyword evidence="2" id="KW-0812">Transmembrane</keyword>
<evidence type="ECO:0000313" key="4">
    <source>
        <dbReference type="Proteomes" id="UP000317650"/>
    </source>
</evidence>
<feature type="compositionally biased region" description="Polar residues" evidence="1">
    <location>
        <begin position="1"/>
        <end position="18"/>
    </location>
</feature>
<organism evidence="3 4">
    <name type="scientific">Musa balbisiana</name>
    <name type="common">Banana</name>
    <dbReference type="NCBI Taxonomy" id="52838"/>
    <lineage>
        <taxon>Eukaryota</taxon>
        <taxon>Viridiplantae</taxon>
        <taxon>Streptophyta</taxon>
        <taxon>Embryophyta</taxon>
        <taxon>Tracheophyta</taxon>
        <taxon>Spermatophyta</taxon>
        <taxon>Magnoliopsida</taxon>
        <taxon>Liliopsida</taxon>
        <taxon>Zingiberales</taxon>
        <taxon>Musaceae</taxon>
        <taxon>Musa</taxon>
    </lineage>
</organism>
<protein>
    <submittedName>
        <fullName evidence="3">Uncharacterized protein</fullName>
    </submittedName>
</protein>
<comment type="caution">
    <text evidence="3">The sequence shown here is derived from an EMBL/GenBank/DDBJ whole genome shotgun (WGS) entry which is preliminary data.</text>
</comment>
<dbReference type="PANTHER" id="PTHR35297:SF2">
    <property type="entry name" value="PROTEIN, PUTATIVE-RELATED"/>
    <property type="match status" value="1"/>
</dbReference>
<dbReference type="EMBL" id="PYDT01000001">
    <property type="protein sequence ID" value="THU73009.1"/>
    <property type="molecule type" value="Genomic_DNA"/>
</dbReference>
<keyword evidence="2" id="KW-0472">Membrane</keyword>
<evidence type="ECO:0000256" key="2">
    <source>
        <dbReference type="SAM" id="Phobius"/>
    </source>
</evidence>
<sequence length="123" mass="13390">MQRQSLGSPGSKTRLSSGGATGRMEQQPEEDMKAEKQIRWSLRADRSIHLIPILTILCLLVLFLFSHDPSPADLEAFGASGILRQDTKAVSGAERVSAIHSNRGLKAAARNRKLGVSQPDVRT</sequence>
<feature type="transmembrane region" description="Helical" evidence="2">
    <location>
        <begin position="47"/>
        <end position="65"/>
    </location>
</feature>